<dbReference type="PANTHER" id="PTHR33376">
    <property type="match status" value="1"/>
</dbReference>
<dbReference type="PANTHER" id="PTHR33376:SF4">
    <property type="entry name" value="SIALIC ACID-BINDING PERIPLASMIC PROTEIN SIAP"/>
    <property type="match status" value="1"/>
</dbReference>
<dbReference type="AlphaFoldDB" id="A0A917C9Z6"/>
<dbReference type="Gene3D" id="3.40.190.170">
    <property type="entry name" value="Bacterial extracellular solute-binding protein, family 7"/>
    <property type="match status" value="1"/>
</dbReference>
<feature type="chain" id="PRO_5037645001" evidence="2">
    <location>
        <begin position="24"/>
        <end position="324"/>
    </location>
</feature>
<name>A0A917C9Z6_9PROT</name>
<evidence type="ECO:0000313" key="4">
    <source>
        <dbReference type="Proteomes" id="UP000632498"/>
    </source>
</evidence>
<dbReference type="InterPro" id="IPR018389">
    <property type="entry name" value="DctP_fam"/>
</dbReference>
<feature type="signal peptide" evidence="2">
    <location>
        <begin position="1"/>
        <end position="23"/>
    </location>
</feature>
<evidence type="ECO:0000313" key="3">
    <source>
        <dbReference type="EMBL" id="GGF74828.1"/>
    </source>
</evidence>
<sequence>MFKFSKLALAAAALIALGGQASAKDVWNMPTPYPDGNFHTVNIKTFADDVRTATNGELDIKIHSAGSLVKHPEIKNAVRKGLVPIGEFFLSRLSNENPVFGIDSIPFLATNYADAERLWNASRPLIEKQLQKQRLKVLFSVPWPPQGLYTKNEVKSLEDLKGVKMRAYNALTERLARLSGAVPTQVEVPDIPQAFATGQVDAMITSPSTGANSKAWDFVSNFVDVQAWIPKNIVVVNQKAYDKLSDSAKSAIDAAAKAAQTRGWEASQAETAAKIKILQDNGMKVSTPTAELLNGLKKAGSEMTADWAKESGADGQEILATYNK</sequence>
<organism evidence="3 4">
    <name type="scientific">Terasakiella brassicae</name>
    <dbReference type="NCBI Taxonomy" id="1634917"/>
    <lineage>
        <taxon>Bacteria</taxon>
        <taxon>Pseudomonadati</taxon>
        <taxon>Pseudomonadota</taxon>
        <taxon>Alphaproteobacteria</taxon>
        <taxon>Rhodospirillales</taxon>
        <taxon>Terasakiellaceae</taxon>
        <taxon>Terasakiella</taxon>
    </lineage>
</organism>
<evidence type="ECO:0000256" key="1">
    <source>
        <dbReference type="ARBA" id="ARBA00022729"/>
    </source>
</evidence>
<keyword evidence="1 2" id="KW-0732">Signal</keyword>
<dbReference type="CDD" id="cd13602">
    <property type="entry name" value="PBP2_TRAP_BpDctp6_7"/>
    <property type="match status" value="1"/>
</dbReference>
<evidence type="ECO:0000256" key="2">
    <source>
        <dbReference type="SAM" id="SignalP"/>
    </source>
</evidence>
<dbReference type="InterPro" id="IPR038404">
    <property type="entry name" value="TRAP_DctP_sf"/>
</dbReference>
<dbReference type="NCBIfam" id="NF037995">
    <property type="entry name" value="TRAP_S1"/>
    <property type="match status" value="1"/>
</dbReference>
<gene>
    <name evidence="3" type="ORF">GCM10011332_31090</name>
</gene>
<reference evidence="3" key="1">
    <citation type="journal article" date="2014" name="Int. J. Syst. Evol. Microbiol.">
        <title>Complete genome sequence of Corynebacterium casei LMG S-19264T (=DSM 44701T), isolated from a smear-ripened cheese.</title>
        <authorList>
            <consortium name="US DOE Joint Genome Institute (JGI-PGF)"/>
            <person name="Walter F."/>
            <person name="Albersmeier A."/>
            <person name="Kalinowski J."/>
            <person name="Ruckert C."/>
        </authorList>
    </citation>
    <scope>NUCLEOTIDE SEQUENCE</scope>
    <source>
        <strain evidence="3">CGMCC 1.15254</strain>
    </source>
</reference>
<dbReference type="GO" id="GO:0055085">
    <property type="term" value="P:transmembrane transport"/>
    <property type="evidence" value="ECO:0007669"/>
    <property type="project" value="InterPro"/>
</dbReference>
<keyword evidence="4" id="KW-1185">Reference proteome</keyword>
<reference evidence="3" key="2">
    <citation type="submission" date="2020-09" db="EMBL/GenBank/DDBJ databases">
        <authorList>
            <person name="Sun Q."/>
            <person name="Zhou Y."/>
        </authorList>
    </citation>
    <scope>NUCLEOTIDE SEQUENCE</scope>
    <source>
        <strain evidence="3">CGMCC 1.15254</strain>
    </source>
</reference>
<dbReference type="EMBL" id="BMHV01000034">
    <property type="protein sequence ID" value="GGF74828.1"/>
    <property type="molecule type" value="Genomic_DNA"/>
</dbReference>
<protein>
    <submittedName>
        <fullName evidence="3">Exported protein</fullName>
    </submittedName>
</protein>
<dbReference type="Proteomes" id="UP000632498">
    <property type="component" value="Unassembled WGS sequence"/>
</dbReference>
<comment type="caution">
    <text evidence="3">The sequence shown here is derived from an EMBL/GenBank/DDBJ whole genome shotgun (WGS) entry which is preliminary data.</text>
</comment>
<dbReference type="SUPFAM" id="SSF53850">
    <property type="entry name" value="Periplasmic binding protein-like II"/>
    <property type="match status" value="1"/>
</dbReference>
<dbReference type="Pfam" id="PF03480">
    <property type="entry name" value="DctP"/>
    <property type="match status" value="1"/>
</dbReference>
<dbReference type="RefSeq" id="WP_188666912.1">
    <property type="nucleotide sequence ID" value="NZ_BMHV01000034.1"/>
</dbReference>
<accession>A0A917C9Z6</accession>
<proteinExistence type="predicted"/>